<evidence type="ECO:0000313" key="1">
    <source>
        <dbReference type="EMBL" id="KIK97214.1"/>
    </source>
</evidence>
<dbReference type="HOGENOM" id="CLU_2984587_0_0_1"/>
<evidence type="ECO:0000313" key="2">
    <source>
        <dbReference type="Proteomes" id="UP000054538"/>
    </source>
</evidence>
<keyword evidence="2" id="KW-1185">Reference proteome</keyword>
<protein>
    <submittedName>
        <fullName evidence="1">Unplaced genomic scaffold scaffold_125, whole genome shotgun sequence</fullName>
    </submittedName>
</protein>
<dbReference type="AlphaFoldDB" id="A0A0D0E6Q4"/>
<accession>A0A0D0E6Q4</accession>
<proteinExistence type="predicted"/>
<dbReference type="EMBL" id="KN824947">
    <property type="protein sequence ID" value="KIK97214.1"/>
    <property type="molecule type" value="Genomic_DNA"/>
</dbReference>
<dbReference type="Proteomes" id="UP000054538">
    <property type="component" value="Unassembled WGS sequence"/>
</dbReference>
<organism evidence="1 2">
    <name type="scientific">Paxillus rubicundulus Ve08.2h10</name>
    <dbReference type="NCBI Taxonomy" id="930991"/>
    <lineage>
        <taxon>Eukaryota</taxon>
        <taxon>Fungi</taxon>
        <taxon>Dikarya</taxon>
        <taxon>Basidiomycota</taxon>
        <taxon>Agaricomycotina</taxon>
        <taxon>Agaricomycetes</taxon>
        <taxon>Agaricomycetidae</taxon>
        <taxon>Boletales</taxon>
        <taxon>Paxilineae</taxon>
        <taxon>Paxillaceae</taxon>
        <taxon>Paxillus</taxon>
    </lineage>
</organism>
<reference evidence="2" key="2">
    <citation type="submission" date="2015-01" db="EMBL/GenBank/DDBJ databases">
        <title>Evolutionary Origins and Diversification of the Mycorrhizal Mutualists.</title>
        <authorList>
            <consortium name="DOE Joint Genome Institute"/>
            <consortium name="Mycorrhizal Genomics Consortium"/>
            <person name="Kohler A."/>
            <person name="Kuo A."/>
            <person name="Nagy L.G."/>
            <person name="Floudas D."/>
            <person name="Copeland A."/>
            <person name="Barry K.W."/>
            <person name="Cichocki N."/>
            <person name="Veneault-Fourrey C."/>
            <person name="LaButti K."/>
            <person name="Lindquist E.A."/>
            <person name="Lipzen A."/>
            <person name="Lundell T."/>
            <person name="Morin E."/>
            <person name="Murat C."/>
            <person name="Riley R."/>
            <person name="Ohm R."/>
            <person name="Sun H."/>
            <person name="Tunlid A."/>
            <person name="Henrissat B."/>
            <person name="Grigoriev I.V."/>
            <person name="Hibbett D.S."/>
            <person name="Martin F."/>
        </authorList>
    </citation>
    <scope>NUCLEOTIDE SEQUENCE [LARGE SCALE GENOMIC DNA]</scope>
    <source>
        <strain evidence="2">Ve08.2h10</strain>
    </source>
</reference>
<gene>
    <name evidence="1" type="ORF">PAXRUDRAFT_136768</name>
</gene>
<feature type="non-terminal residue" evidence="1">
    <location>
        <position position="1"/>
    </location>
</feature>
<reference evidence="1 2" key="1">
    <citation type="submission" date="2014-04" db="EMBL/GenBank/DDBJ databases">
        <authorList>
            <consortium name="DOE Joint Genome Institute"/>
            <person name="Kuo A."/>
            <person name="Kohler A."/>
            <person name="Jargeat P."/>
            <person name="Nagy L.G."/>
            <person name="Floudas D."/>
            <person name="Copeland A."/>
            <person name="Barry K.W."/>
            <person name="Cichocki N."/>
            <person name="Veneault-Fourrey C."/>
            <person name="LaButti K."/>
            <person name="Lindquist E.A."/>
            <person name="Lipzen A."/>
            <person name="Lundell T."/>
            <person name="Morin E."/>
            <person name="Murat C."/>
            <person name="Sun H."/>
            <person name="Tunlid A."/>
            <person name="Henrissat B."/>
            <person name="Grigoriev I.V."/>
            <person name="Hibbett D.S."/>
            <person name="Martin F."/>
            <person name="Nordberg H.P."/>
            <person name="Cantor M.N."/>
            <person name="Hua S.X."/>
        </authorList>
    </citation>
    <scope>NUCLEOTIDE SEQUENCE [LARGE SCALE GENOMIC DNA]</scope>
    <source>
        <strain evidence="1 2">Ve08.2h10</strain>
    </source>
</reference>
<sequence>ECCTVAILRLYSNPDNKLLELSSQFIAASELLDNIIVTDVKDVHSVVTMIPKKLTLPI</sequence>
<name>A0A0D0E6Q4_9AGAM</name>
<dbReference type="InParanoid" id="A0A0D0E6Q4"/>
<dbReference type="OrthoDB" id="2669721at2759"/>